<protein>
    <recommendedName>
        <fullName evidence="4">GIY-YIG domain-containing protein</fullName>
    </recommendedName>
</protein>
<proteinExistence type="predicted"/>
<sequence length="130" mass="15271">MYFIFENTKLVYIGPSGTNLYKTILRHFQKWSDTRQLRRVSYKDKIGRYSFTFAVRLMNKATKEAIEAKEYALVNRYKPRDNKLNLYCSITGQDCESKVKKAAARLPKKKKAAPKKKKPKKQDLIDDVPF</sequence>
<feature type="compositionally biased region" description="Basic residues" evidence="1">
    <location>
        <begin position="105"/>
        <end position="120"/>
    </location>
</feature>
<feature type="region of interest" description="Disordered" evidence="1">
    <location>
        <begin position="105"/>
        <end position="130"/>
    </location>
</feature>
<dbReference type="SUPFAM" id="SSF82771">
    <property type="entry name" value="GIY-YIG endonuclease"/>
    <property type="match status" value="1"/>
</dbReference>
<evidence type="ECO:0008006" key="4">
    <source>
        <dbReference type="Google" id="ProtNLM"/>
    </source>
</evidence>
<dbReference type="KEGG" id="aup:AsAng_0039180"/>
<organism evidence="2 3">
    <name type="scientific">Aureispira anguillae</name>
    <dbReference type="NCBI Taxonomy" id="2864201"/>
    <lineage>
        <taxon>Bacteria</taxon>
        <taxon>Pseudomonadati</taxon>
        <taxon>Bacteroidota</taxon>
        <taxon>Saprospiria</taxon>
        <taxon>Saprospirales</taxon>
        <taxon>Saprospiraceae</taxon>
        <taxon>Aureispira</taxon>
    </lineage>
</organism>
<keyword evidence="3" id="KW-1185">Reference proteome</keyword>
<evidence type="ECO:0000313" key="3">
    <source>
        <dbReference type="Proteomes" id="UP001060919"/>
    </source>
</evidence>
<name>A0A915YHB7_9BACT</name>
<evidence type="ECO:0000256" key="1">
    <source>
        <dbReference type="SAM" id="MobiDB-lite"/>
    </source>
</evidence>
<dbReference type="EMBL" id="AP026867">
    <property type="protein sequence ID" value="BDS13190.1"/>
    <property type="molecule type" value="Genomic_DNA"/>
</dbReference>
<evidence type="ECO:0000313" key="2">
    <source>
        <dbReference type="EMBL" id="BDS13190.1"/>
    </source>
</evidence>
<accession>A0A915YHB7</accession>
<gene>
    <name evidence="2" type="ORF">AsAng_0039180</name>
</gene>
<dbReference type="RefSeq" id="WP_264788485.1">
    <property type="nucleotide sequence ID" value="NZ_AP026867.1"/>
</dbReference>
<dbReference type="InterPro" id="IPR035901">
    <property type="entry name" value="GIY-YIG_endonuc_sf"/>
</dbReference>
<dbReference type="AlphaFoldDB" id="A0A915YHB7"/>
<reference evidence="2" key="1">
    <citation type="submission" date="2022-09" db="EMBL/GenBank/DDBJ databases">
        <title>Aureispira anguillicida sp. nov., isolated from Leptocephalus of Japanese eel Anguilla japonica.</title>
        <authorList>
            <person name="Yuasa K."/>
            <person name="Mekata T."/>
            <person name="Ikunari K."/>
        </authorList>
    </citation>
    <scope>NUCLEOTIDE SEQUENCE</scope>
    <source>
        <strain evidence="2">EL160426</strain>
    </source>
</reference>
<dbReference type="Proteomes" id="UP001060919">
    <property type="component" value="Chromosome"/>
</dbReference>